<dbReference type="Pfam" id="PF13847">
    <property type="entry name" value="Methyltransf_31"/>
    <property type="match status" value="1"/>
</dbReference>
<evidence type="ECO:0000313" key="5">
    <source>
        <dbReference type="EMBL" id="EWM29758.1"/>
    </source>
</evidence>
<gene>
    <name evidence="5" type="ORF">Naga_100022g49</name>
</gene>
<comment type="caution">
    <text evidence="5">The sequence shown here is derived from an EMBL/GenBank/DDBJ whole genome shotgun (WGS) entry which is preliminary data.</text>
</comment>
<evidence type="ECO:0000313" key="6">
    <source>
        <dbReference type="Proteomes" id="UP000019335"/>
    </source>
</evidence>
<organism evidence="5 6">
    <name type="scientific">Nannochloropsis gaditana</name>
    <dbReference type="NCBI Taxonomy" id="72520"/>
    <lineage>
        <taxon>Eukaryota</taxon>
        <taxon>Sar</taxon>
        <taxon>Stramenopiles</taxon>
        <taxon>Ochrophyta</taxon>
        <taxon>Eustigmatophyceae</taxon>
        <taxon>Eustigmatales</taxon>
        <taxon>Monodopsidaceae</taxon>
        <taxon>Nannochloropsis</taxon>
    </lineage>
</organism>
<dbReference type="InterPro" id="IPR029063">
    <property type="entry name" value="SAM-dependent_MTases_sf"/>
</dbReference>
<evidence type="ECO:0000256" key="1">
    <source>
        <dbReference type="ARBA" id="ARBA00008361"/>
    </source>
</evidence>
<reference evidence="5 6" key="1">
    <citation type="journal article" date="2014" name="Mol. Plant">
        <title>Chromosome Scale Genome Assembly and Transcriptome Profiling of Nannochloropsis gaditana in Nitrogen Depletion.</title>
        <authorList>
            <person name="Corteggiani Carpinelli E."/>
            <person name="Telatin A."/>
            <person name="Vitulo N."/>
            <person name="Forcato C."/>
            <person name="D'Angelo M."/>
            <person name="Schiavon R."/>
            <person name="Vezzi A."/>
            <person name="Giacometti G.M."/>
            <person name="Morosinotto T."/>
            <person name="Valle G."/>
        </authorList>
    </citation>
    <scope>NUCLEOTIDE SEQUENCE [LARGE SCALE GENOMIC DNA]</scope>
    <source>
        <strain evidence="5 6">B-31</strain>
    </source>
</reference>
<evidence type="ECO:0000256" key="3">
    <source>
        <dbReference type="ARBA" id="ARBA00022679"/>
    </source>
</evidence>
<proteinExistence type="inferred from homology"/>
<dbReference type="InterPro" id="IPR051419">
    <property type="entry name" value="Lys/N-term_MeTrsfase_sf"/>
</dbReference>
<dbReference type="PANTHER" id="PTHR12176">
    <property type="entry name" value="SAM-DEPENDENT METHYLTRANSFERASE SUPERFAMILY PROTEIN"/>
    <property type="match status" value="1"/>
</dbReference>
<dbReference type="EMBL" id="AZIL01000117">
    <property type="protein sequence ID" value="EWM29758.1"/>
    <property type="molecule type" value="Genomic_DNA"/>
</dbReference>
<dbReference type="InterPro" id="IPR025714">
    <property type="entry name" value="Methyltranfer_dom"/>
</dbReference>
<feature type="domain" description="Methyltransferase" evidence="4">
    <location>
        <begin position="45"/>
        <end position="169"/>
    </location>
</feature>
<dbReference type="AlphaFoldDB" id="W7U1T0"/>
<dbReference type="GO" id="GO:0008168">
    <property type="term" value="F:methyltransferase activity"/>
    <property type="evidence" value="ECO:0007669"/>
    <property type="project" value="UniProtKB-KW"/>
</dbReference>
<dbReference type="PANTHER" id="PTHR12176:SF80">
    <property type="entry name" value="EEF1A LYSINE METHYLTRANSFERASE 4"/>
    <property type="match status" value="1"/>
</dbReference>
<dbReference type="Gene3D" id="3.40.50.150">
    <property type="entry name" value="Vaccinia Virus protein VP39"/>
    <property type="match status" value="1"/>
</dbReference>
<dbReference type="CDD" id="cd02440">
    <property type="entry name" value="AdoMet_MTases"/>
    <property type="match status" value="1"/>
</dbReference>
<dbReference type="SUPFAM" id="SSF53335">
    <property type="entry name" value="S-adenosyl-L-methionine-dependent methyltransferases"/>
    <property type="match status" value="1"/>
</dbReference>
<accession>W7U1T0</accession>
<name>W7U1T0_9STRA</name>
<evidence type="ECO:0000259" key="4">
    <source>
        <dbReference type="Pfam" id="PF13847"/>
    </source>
</evidence>
<evidence type="ECO:0000256" key="2">
    <source>
        <dbReference type="ARBA" id="ARBA00022603"/>
    </source>
</evidence>
<protein>
    <submittedName>
        <fullName evidence="5">Endothelin-converting enzyme 2</fullName>
    </submittedName>
</protein>
<comment type="similarity">
    <text evidence="1">Belongs to the methyltransferase superfamily.</text>
</comment>
<keyword evidence="2" id="KW-0489">Methyltransferase</keyword>
<dbReference type="Proteomes" id="UP000019335">
    <property type="component" value="Chromosome 2"/>
</dbReference>
<sequence length="218" mass="25400">MKPDDEYKDVEYWNARFLQEESYDWLVAFEDIECLLRKYVPIDRPLRILHIGCGNSTLSIQLKHFLHPESYICNQDFSEVLINKMRATYGEETGRFEWMVGDMTDLASSAFPPASFDIVIEKAALDALTVHTGDPWNPREEVREDVAKVMRGVAMLLRNDCESLFLSISFHQKHFRLKLLDDMEINFQITVQDIPHTKSLPHFLYICEKKKHQGTSAN</sequence>
<keyword evidence="3" id="KW-0808">Transferase</keyword>
<dbReference type="GO" id="GO:0032259">
    <property type="term" value="P:methylation"/>
    <property type="evidence" value="ECO:0007669"/>
    <property type="project" value="UniProtKB-KW"/>
</dbReference>
<keyword evidence="6" id="KW-1185">Reference proteome</keyword>
<dbReference type="OrthoDB" id="411785at2759"/>